<dbReference type="InterPro" id="IPR052905">
    <property type="entry name" value="LD-transpeptidase_YkuD-like"/>
</dbReference>
<keyword evidence="4 7" id="KW-0133">Cell shape</keyword>
<feature type="domain" description="L,D-TPase catalytic" evidence="9">
    <location>
        <begin position="319"/>
        <end position="502"/>
    </location>
</feature>
<dbReference type="GO" id="GO:0008360">
    <property type="term" value="P:regulation of cell shape"/>
    <property type="evidence" value="ECO:0007669"/>
    <property type="project" value="UniProtKB-UniRule"/>
</dbReference>
<evidence type="ECO:0000256" key="5">
    <source>
        <dbReference type="ARBA" id="ARBA00022984"/>
    </source>
</evidence>
<dbReference type="Pfam" id="PF03734">
    <property type="entry name" value="YkuD"/>
    <property type="match status" value="1"/>
</dbReference>
<evidence type="ECO:0000256" key="2">
    <source>
        <dbReference type="ARBA" id="ARBA00005992"/>
    </source>
</evidence>
<sequence>MPNFRSFTAALAACACAFLPGGLLASTGAPAAAPWLERPAALGEPLSAGDIDALRRLYARGEPTLRWFDAAGRALPVTAEALALLAGAADEGLRPTDYRAETLTRAIEEVATLAGADVPATPDRAAALGALDVRLSLAMVRYLRDLHLGRVDPRQHGWKRRPARAAFDEAMALHEALVAQRLAPAVQALRPTWPAYERLRAALPALRAQAAQERLTLLPGFKPSLRPGEAHPGAALLHERLRFLGDLAADAPAPSEPAVYDPAWEPAVRRFQARHGLNDDGVIGPSTVAALNVPLAQRVRQVELALERLRWMPHTAGQSLILVNLPMFRLWAYADSAQASVMDMRVVVGRHGKDATPSMMEDLRYLVFRPYWNVPPNILRNEELPKIEADPAYVLRQNKEVVAGPADRSPVVAFGPEALAGLRDGSLRLRQKPGPGNALGAVKFMMPNDEAIYLHDTPSRSLFLRERRDFSHGCVRVHEPAALATWVLRDKPGWGPERVAAAMKDDAPPSQHVMLDRPVPVALVYLTAWVEGPGMGLRFASDVYQQDAPLARALERRRPG</sequence>
<evidence type="ECO:0000256" key="1">
    <source>
        <dbReference type="ARBA" id="ARBA00004752"/>
    </source>
</evidence>
<dbReference type="GO" id="GO:0016740">
    <property type="term" value="F:transferase activity"/>
    <property type="evidence" value="ECO:0007669"/>
    <property type="project" value="UniProtKB-KW"/>
</dbReference>
<dbReference type="UniPathway" id="UPA00219"/>
<evidence type="ECO:0000256" key="7">
    <source>
        <dbReference type="PROSITE-ProRule" id="PRU01373"/>
    </source>
</evidence>
<dbReference type="RefSeq" id="WP_104303588.1">
    <property type="nucleotide sequence ID" value="NZ_PSNX01000015.1"/>
</dbReference>
<evidence type="ECO:0000256" key="3">
    <source>
        <dbReference type="ARBA" id="ARBA00022679"/>
    </source>
</evidence>
<evidence type="ECO:0000256" key="6">
    <source>
        <dbReference type="ARBA" id="ARBA00023316"/>
    </source>
</evidence>
<dbReference type="GO" id="GO:0071555">
    <property type="term" value="P:cell wall organization"/>
    <property type="evidence" value="ECO:0007669"/>
    <property type="project" value="UniProtKB-UniRule"/>
</dbReference>
<dbReference type="Gene3D" id="2.40.440.10">
    <property type="entry name" value="L,D-transpeptidase catalytic domain-like"/>
    <property type="match status" value="1"/>
</dbReference>
<dbReference type="PANTHER" id="PTHR41533:SF2">
    <property type="entry name" value="BLR7131 PROTEIN"/>
    <property type="match status" value="1"/>
</dbReference>
<protein>
    <submittedName>
        <fullName evidence="10">Murein L,D-transpeptidase</fullName>
    </submittedName>
</protein>
<dbReference type="Proteomes" id="UP000238605">
    <property type="component" value="Unassembled WGS sequence"/>
</dbReference>
<dbReference type="PROSITE" id="PS51257">
    <property type="entry name" value="PROKAR_LIPOPROTEIN"/>
    <property type="match status" value="1"/>
</dbReference>
<feature type="signal peptide" evidence="8">
    <location>
        <begin position="1"/>
        <end position="25"/>
    </location>
</feature>
<dbReference type="InterPro" id="IPR038063">
    <property type="entry name" value="Transpep_catalytic_dom"/>
</dbReference>
<keyword evidence="6 7" id="KW-0961">Cell wall biogenesis/degradation</keyword>
<dbReference type="GO" id="GO:0009252">
    <property type="term" value="P:peptidoglycan biosynthetic process"/>
    <property type="evidence" value="ECO:0007669"/>
    <property type="project" value="UniProtKB-UniPathway"/>
</dbReference>
<dbReference type="PANTHER" id="PTHR41533">
    <property type="entry name" value="L,D-TRANSPEPTIDASE HI_1667-RELATED"/>
    <property type="match status" value="1"/>
</dbReference>
<dbReference type="InterPro" id="IPR045380">
    <property type="entry name" value="LD_TPept_scaffold_dom"/>
</dbReference>
<comment type="similarity">
    <text evidence="2">Belongs to the YkuD family.</text>
</comment>
<gene>
    <name evidence="10" type="ORF">C1704_15195</name>
</gene>
<dbReference type="SUPFAM" id="SSF47090">
    <property type="entry name" value="PGBD-like"/>
    <property type="match status" value="1"/>
</dbReference>
<proteinExistence type="inferred from homology"/>
<dbReference type="OrthoDB" id="9778545at2"/>
<keyword evidence="8" id="KW-0732">Signal</keyword>
<dbReference type="GO" id="GO:0004180">
    <property type="term" value="F:carboxypeptidase activity"/>
    <property type="evidence" value="ECO:0007669"/>
    <property type="project" value="UniProtKB-ARBA"/>
</dbReference>
<dbReference type="PROSITE" id="PS52029">
    <property type="entry name" value="LD_TPASE"/>
    <property type="match status" value="1"/>
</dbReference>
<dbReference type="EMBL" id="PSNX01000015">
    <property type="protein sequence ID" value="PPE65285.1"/>
    <property type="molecule type" value="Genomic_DNA"/>
</dbReference>
<comment type="caution">
    <text evidence="10">The sequence shown here is derived from an EMBL/GenBank/DDBJ whole genome shotgun (WGS) entry which is preliminary data.</text>
</comment>
<comment type="pathway">
    <text evidence="1 7">Cell wall biogenesis; peptidoglycan biosynthesis.</text>
</comment>
<dbReference type="InterPro" id="IPR036366">
    <property type="entry name" value="PGBDSf"/>
</dbReference>
<keyword evidence="11" id="KW-1185">Reference proteome</keyword>
<evidence type="ECO:0000256" key="8">
    <source>
        <dbReference type="SAM" id="SignalP"/>
    </source>
</evidence>
<feature type="active site" description="Proton donor/acceptor" evidence="7">
    <location>
        <position position="455"/>
    </location>
</feature>
<dbReference type="InterPro" id="IPR005490">
    <property type="entry name" value="LD_TPept_cat_dom"/>
</dbReference>
<keyword evidence="5 7" id="KW-0573">Peptidoglycan synthesis</keyword>
<dbReference type="CDD" id="cd16913">
    <property type="entry name" value="YkuD_like"/>
    <property type="match status" value="1"/>
</dbReference>
<organism evidence="10 11">
    <name type="scientific">Caldimonas caldifontis</name>
    <dbReference type="NCBI Taxonomy" id="1452508"/>
    <lineage>
        <taxon>Bacteria</taxon>
        <taxon>Pseudomonadati</taxon>
        <taxon>Pseudomonadota</taxon>
        <taxon>Betaproteobacteria</taxon>
        <taxon>Burkholderiales</taxon>
        <taxon>Sphaerotilaceae</taxon>
        <taxon>Caldimonas</taxon>
    </lineage>
</organism>
<keyword evidence="3" id="KW-0808">Transferase</keyword>
<reference evidence="10 11" key="1">
    <citation type="submission" date="2018-02" db="EMBL/GenBank/DDBJ databases">
        <title>Reclassifiation of [Polyangium] brachysporum DSM 7029 as Guopingzhaonella breviflexa gen. nov., sp. nov., a member of the family Comamonadaceae.</title>
        <authorList>
            <person name="Tang B."/>
        </authorList>
    </citation>
    <scope>NUCLEOTIDE SEQUENCE [LARGE SCALE GENOMIC DNA]</scope>
    <source>
        <strain evidence="10 11">BCRC 80649</strain>
    </source>
</reference>
<feature type="active site" description="Nucleophile" evidence="7">
    <location>
        <position position="474"/>
    </location>
</feature>
<evidence type="ECO:0000259" key="9">
    <source>
        <dbReference type="PROSITE" id="PS52029"/>
    </source>
</evidence>
<dbReference type="InterPro" id="IPR002477">
    <property type="entry name" value="Peptidoglycan-bd-like"/>
</dbReference>
<feature type="chain" id="PRO_5015473546" evidence="8">
    <location>
        <begin position="26"/>
        <end position="560"/>
    </location>
</feature>
<dbReference type="AlphaFoldDB" id="A0A2S5SRB6"/>
<dbReference type="Pfam" id="PF01471">
    <property type="entry name" value="PG_binding_1"/>
    <property type="match status" value="1"/>
</dbReference>
<evidence type="ECO:0000313" key="11">
    <source>
        <dbReference type="Proteomes" id="UP000238605"/>
    </source>
</evidence>
<evidence type="ECO:0000313" key="10">
    <source>
        <dbReference type="EMBL" id="PPE65285.1"/>
    </source>
</evidence>
<name>A0A2S5SRB6_9BURK</name>
<dbReference type="SUPFAM" id="SSF141523">
    <property type="entry name" value="L,D-transpeptidase catalytic domain-like"/>
    <property type="match status" value="1"/>
</dbReference>
<dbReference type="InterPro" id="IPR036365">
    <property type="entry name" value="PGBD-like_sf"/>
</dbReference>
<dbReference type="Gene3D" id="1.10.101.10">
    <property type="entry name" value="PGBD-like superfamily/PGBD"/>
    <property type="match status" value="1"/>
</dbReference>
<evidence type="ECO:0000256" key="4">
    <source>
        <dbReference type="ARBA" id="ARBA00022960"/>
    </source>
</evidence>
<dbReference type="Pfam" id="PF20142">
    <property type="entry name" value="Scaffold"/>
    <property type="match status" value="1"/>
</dbReference>
<accession>A0A2S5SRB6</accession>